<gene>
    <name evidence="2" type="ORF">ACFOZ9_06475</name>
</gene>
<protein>
    <recommendedName>
        <fullName evidence="4">DUF4131 domain-containing protein</fullName>
    </recommendedName>
</protein>
<keyword evidence="1" id="KW-0812">Transmembrane</keyword>
<proteinExistence type="predicted"/>
<name>A0ABV8XMJ2_9DEIO</name>
<organism evidence="2 3">
    <name type="scientific">Deinococcus navajonensis</name>
    <dbReference type="NCBI Taxonomy" id="309884"/>
    <lineage>
        <taxon>Bacteria</taxon>
        <taxon>Thermotogati</taxon>
        <taxon>Deinococcota</taxon>
        <taxon>Deinococci</taxon>
        <taxon>Deinococcales</taxon>
        <taxon>Deinococcaceae</taxon>
        <taxon>Deinococcus</taxon>
    </lineage>
</organism>
<evidence type="ECO:0000256" key="1">
    <source>
        <dbReference type="SAM" id="Phobius"/>
    </source>
</evidence>
<sequence length="165" mass="17305">MNIPVAPRQGQKGLQMMALLSLAVTVASALIPDPEQTLGPLRLLLALAAGLALVFWLAPRRLSDSVADQSLDIGKLTGTVSFPYAGMTARVASRGLGLKMGGTGLPEYFSGNYVYGADGLNHVQTAASNTSGGVLVTEGPRTYYPPAQPEAWLHQLKAHGAQVYS</sequence>
<comment type="caution">
    <text evidence="2">The sequence shown here is derived from an EMBL/GenBank/DDBJ whole genome shotgun (WGS) entry which is preliminary data.</text>
</comment>
<keyword evidence="3" id="KW-1185">Reference proteome</keyword>
<dbReference type="EMBL" id="JBHSEH010000005">
    <property type="protein sequence ID" value="MFC4425853.1"/>
    <property type="molecule type" value="Genomic_DNA"/>
</dbReference>
<dbReference type="Proteomes" id="UP001595998">
    <property type="component" value="Unassembled WGS sequence"/>
</dbReference>
<feature type="transmembrane region" description="Helical" evidence="1">
    <location>
        <begin position="39"/>
        <end position="58"/>
    </location>
</feature>
<evidence type="ECO:0008006" key="4">
    <source>
        <dbReference type="Google" id="ProtNLM"/>
    </source>
</evidence>
<evidence type="ECO:0000313" key="2">
    <source>
        <dbReference type="EMBL" id="MFC4425853.1"/>
    </source>
</evidence>
<dbReference type="RefSeq" id="WP_380037647.1">
    <property type="nucleotide sequence ID" value="NZ_JBHSEH010000005.1"/>
</dbReference>
<accession>A0ABV8XMJ2</accession>
<keyword evidence="1" id="KW-0472">Membrane</keyword>
<keyword evidence="1" id="KW-1133">Transmembrane helix</keyword>
<evidence type="ECO:0000313" key="3">
    <source>
        <dbReference type="Proteomes" id="UP001595998"/>
    </source>
</evidence>
<reference evidence="3" key="1">
    <citation type="journal article" date="2019" name="Int. J. Syst. Evol. Microbiol.">
        <title>The Global Catalogue of Microorganisms (GCM) 10K type strain sequencing project: providing services to taxonomists for standard genome sequencing and annotation.</title>
        <authorList>
            <consortium name="The Broad Institute Genomics Platform"/>
            <consortium name="The Broad Institute Genome Sequencing Center for Infectious Disease"/>
            <person name="Wu L."/>
            <person name="Ma J."/>
        </authorList>
    </citation>
    <scope>NUCLEOTIDE SEQUENCE [LARGE SCALE GENOMIC DNA]</scope>
    <source>
        <strain evidence="3">CCUG 56029</strain>
    </source>
</reference>